<name>A0A9D2MHU8_9FIRM</name>
<evidence type="ECO:0000313" key="2">
    <source>
        <dbReference type="EMBL" id="HJB74882.1"/>
    </source>
</evidence>
<reference evidence="2" key="1">
    <citation type="journal article" date="2021" name="PeerJ">
        <title>Extensive microbial diversity within the chicken gut microbiome revealed by metagenomics and culture.</title>
        <authorList>
            <person name="Gilroy R."/>
            <person name="Ravi A."/>
            <person name="Getino M."/>
            <person name="Pursley I."/>
            <person name="Horton D.L."/>
            <person name="Alikhan N.F."/>
            <person name="Baker D."/>
            <person name="Gharbi K."/>
            <person name="Hall N."/>
            <person name="Watson M."/>
            <person name="Adriaenssens E.M."/>
            <person name="Foster-Nyarko E."/>
            <person name="Jarju S."/>
            <person name="Secka A."/>
            <person name="Antonio M."/>
            <person name="Oren A."/>
            <person name="Chaudhuri R.R."/>
            <person name="La Ragione R."/>
            <person name="Hildebrand F."/>
            <person name="Pallen M.J."/>
        </authorList>
    </citation>
    <scope>NUCLEOTIDE SEQUENCE</scope>
    <source>
        <strain evidence="2">CHK188-16595</strain>
    </source>
</reference>
<proteinExistence type="predicted"/>
<organism evidence="2 3">
    <name type="scientific">Candidatus Eubacterium faecale</name>
    <dbReference type="NCBI Taxonomy" id="2838568"/>
    <lineage>
        <taxon>Bacteria</taxon>
        <taxon>Bacillati</taxon>
        <taxon>Bacillota</taxon>
        <taxon>Clostridia</taxon>
        <taxon>Eubacteriales</taxon>
        <taxon>Eubacteriaceae</taxon>
        <taxon>Eubacterium</taxon>
    </lineage>
</organism>
<comment type="caution">
    <text evidence="2">The sequence shown here is derived from an EMBL/GenBank/DDBJ whole genome shotgun (WGS) entry which is preliminary data.</text>
</comment>
<gene>
    <name evidence="2" type="ORF">IAA37_04315</name>
</gene>
<protein>
    <submittedName>
        <fullName evidence="2">Uncharacterized protein</fullName>
    </submittedName>
</protein>
<reference evidence="2" key="2">
    <citation type="submission" date="2021-04" db="EMBL/GenBank/DDBJ databases">
        <authorList>
            <person name="Gilroy R."/>
        </authorList>
    </citation>
    <scope>NUCLEOTIDE SEQUENCE</scope>
    <source>
        <strain evidence="2">CHK188-16595</strain>
    </source>
</reference>
<sequence>MKTSKRLLSFFLAVVMVITTCSVGFAAFAADDPEDQVFTYVDDEGRAVELTYDGLNDLVNTYAPLLIEALRDTLEGIGVNVDAILASENPIGELLGQLAPTLLGLLGTSATPESVLGSKYDAFSEKKYAYLNDPDAAMDFWNLYTICKDNADAGGELGKFCSETLPKLDALLNAYDNTYAQITEQTSELLSNLLGNTSFSNATGAYALYISGTDELYQQAYAPMKAFGFPAIPASHENVGDIVLVDGTTTLQQLSDKIDANGYVYDQSDSDPSNDIDLNPFISYVSYYAQRNSIISADEKLSFIDAIYYFYNHKITTDKHSIANALISSSGVDCSFTFTQKTAVNLLHCPEFSVTYANGTYWHDSAYDQETGFSYDIFAQYALPLLGYSDSTIATTARYYLQGFYENLSLLEDFFRDGPFPNNLDDSVNEWYAFSIEQMLVDNGDFENIQQVQAVRQDYILDDDELTEMKAIAERTGLADVDGFVNELINTTGNEVLKYYAQNNKNAIGNNIYITTNTVSELLSWEPGDEINETDFRYLNNLKNRIDNYFGYAMMQVYELGDSNNYLEYAGQVMDIIAVSGSVTERYNYEDYAIPASIAVDLVNALLNNLINQYLDPDAPGLVPGTIDNNINDILQNLLTTDVPFADILQDVYKRLAENPVKTLFELIPALVVLIDEVVIPLAFNEVGDAGYGPLNLLLPLLLGDLTQSSGSATGVGQLGWDLNTVVPALLHWLLGDNDYTYTYYNRTDNGDGTFTYGATETGAYGTKYDDAGELTGRVPVILNIYAADAAIANAAVSDLGIAGEGEDPQTAQAVGELVTELATFATEVVDDYVAEHGDDVKSYNESGTPSNRGLNNLLVALPSIINDLGQKFLEKYEVESDWSFGEFDEDSDGCRYNVSVQQFKDLVGTDDASEVLSTFVDLFINNWFNAITDILNDVVSDTENKITSEIPIVTSLLNTLDLFGETSVLTNVLDGLFLIGKDDGYDKDALSFKFETQENGYVGLDTLNAYFLLINLNKIIDVITNIVEANQTTPEEPGETPEEPSTGGGFDITTILNPIIDSLSNNLPAIENNSENIEGAAGLIDALDSLLSTLLSNSYLNGYQLDQVDGALSGIVTVLTNVFGENEADQAWYIISKILTTLNAGSANADGSANANANGPVDADEVYTTENLSDIVTQTYALVESLIEDHLVIAGDEHKLINSAIDGIFSPSAVVTHSNDAIDDGVADYFSWTEVAQSNYATDLGYSFRDGNKEAFYENLIDSLGVIPSILGVLLVDAGLYNDVLAPLFGIICDTMGVEYTASLDSDATGTEATLAVIEIVSNVLGELLNAPISSILELVRAIVQIAPDNVIGTYLNNAVNVIYGELDGLKNILANLSPTLPAVIDNLLINPLKATISEYIPSSNVLLTLIGKIAGTDLSSLSQVLSELTPHTTSNEKLLLTLYTVLVDLLTDDSVFGQLVGNQYPWLTELITKYDSASLLNLIKDLVNSIQSPKELKWIYDNYKKESNNFEYPVGVTAQEAEDAVDSLDDLVANLFPLLQEFGVVDQNNLADLLNGFIFTNANITALAKAVYGGIESASQNDADGIFVFSPSQFADYLMDSSYGTTFSSAASTLRRCSTWSQVGTVNWGFTDGSASAQTGFVKALAALTRPANDVLAAFLAEGNVNLASVAAQLLKDFDVNTTVTNGDFNVQIILSNSTLTINFTNNANPGSKTSSVVVDLVPVIEQLSMLTIAGGNGYESAVIPLLNAFNVECKSYDQYLKDYRNAKDNLIINILNPIVDFLNDVTAAPFDTLTAALPKLAEFLDNNGLGKVVNNLLSPITALIDVLNENGINVDSLIEQIAGKSLKDLLEGLIGMDLGNVKLELTNLDESLNIQDILIPLVNGLLKDNGINIKLDNIDWGKLASLSNQGQVLVTVLRYIENVLIKNAAAINSLLSGIDAIKSNKTILNILDSIFGQIATAKRDDIVLAVFYLLLCEPTNVFFDYSSFEYKSYDFSYPTTVDIDFLTILGPMLDGLIGGLIEGGLSGLVTQNVYKDSIISSIATGLYGAIEGVKINDSMNLTELLAMTDIDFSTGAVADLLENKDYGQTYSSAARTIRNAGSWSRVNANSLSWGVTDRDSFVHALCAVLRPLYGVLDVLLNDGSLGLFNLIYLPGSDGYTSTIVPLLEAFGCYNIKTQYQYRQDMSKEYDYILIDILNPLLDKVEDLLNAPIQTLADMLPNLALFFANDGLLQIIENLLTPINALLDALQPIADVNDILATAGLDIEGELRKLGLVGSNYNFDIYDLAASLRPLIGKDNIVSLLNKVLGMIKVNGAPLGIELMPIDWYQLASHGEVIVDEASQASTHGKRIYVDADPNEVLIAVLRYLVETVNYKDNYNIISNLIGGLIGGADDSISDVIDTVLGLLTGETDQVISDLCGLLQTLA</sequence>
<evidence type="ECO:0000256" key="1">
    <source>
        <dbReference type="SAM" id="SignalP"/>
    </source>
</evidence>
<keyword evidence="1" id="KW-0732">Signal</keyword>
<feature type="chain" id="PRO_5038371337" evidence="1">
    <location>
        <begin position="27"/>
        <end position="2429"/>
    </location>
</feature>
<accession>A0A9D2MHU8</accession>
<feature type="signal peptide" evidence="1">
    <location>
        <begin position="1"/>
        <end position="26"/>
    </location>
</feature>
<evidence type="ECO:0000313" key="3">
    <source>
        <dbReference type="Proteomes" id="UP000823877"/>
    </source>
</evidence>
<dbReference type="EMBL" id="DWXN01000010">
    <property type="protein sequence ID" value="HJB74882.1"/>
    <property type="molecule type" value="Genomic_DNA"/>
</dbReference>
<dbReference type="Proteomes" id="UP000823877">
    <property type="component" value="Unassembled WGS sequence"/>
</dbReference>